<protein>
    <submittedName>
        <fullName evidence="2">Uncharacterized protein</fullName>
    </submittedName>
</protein>
<dbReference type="RefSeq" id="WP_016418176.1">
    <property type="nucleotide sequence ID" value="NZ_AUAB01000031.1"/>
</dbReference>
<organism evidence="2 3">
    <name type="scientific">Litchfieldella anticariensis (strain DSM 16096 / CECT 5854 / CIP 108499 / LMG 22089 / FP35)</name>
    <name type="common">Halomonas anticariensis</name>
    <dbReference type="NCBI Taxonomy" id="1121939"/>
    <lineage>
        <taxon>Bacteria</taxon>
        <taxon>Pseudomonadati</taxon>
        <taxon>Pseudomonadota</taxon>
        <taxon>Gammaproteobacteria</taxon>
        <taxon>Oceanospirillales</taxon>
        <taxon>Halomonadaceae</taxon>
        <taxon>Litchfieldella</taxon>
    </lineage>
</organism>
<gene>
    <name evidence="2" type="ORF">L861_05650</name>
</gene>
<dbReference type="OrthoDB" id="6183111at2"/>
<comment type="caution">
    <text evidence="2">The sequence shown here is derived from an EMBL/GenBank/DDBJ whole genome shotgun (WGS) entry which is preliminary data.</text>
</comment>
<feature type="signal peptide" evidence="1">
    <location>
        <begin position="1"/>
        <end position="23"/>
    </location>
</feature>
<evidence type="ECO:0000313" key="3">
    <source>
        <dbReference type="Proteomes" id="UP000014463"/>
    </source>
</evidence>
<keyword evidence="3" id="KW-1185">Reference proteome</keyword>
<dbReference type="EMBL" id="ASTJ01000038">
    <property type="protein sequence ID" value="EPC00885.1"/>
    <property type="molecule type" value="Genomic_DNA"/>
</dbReference>
<dbReference type="AlphaFoldDB" id="S2KG60"/>
<name>S2KG60_LITA3</name>
<reference evidence="2 3" key="1">
    <citation type="journal article" date="2013" name="Genome Announc.">
        <title>Draft genome sequence of the moderately halophilic gammaproteobacterium Halomonas anticariensis FP35.</title>
        <authorList>
            <person name="Tahrioui A."/>
            <person name="Quesada E."/>
            <person name="Llamas I."/>
        </authorList>
    </citation>
    <scope>NUCLEOTIDE SEQUENCE [LARGE SCALE GENOMIC DNA]</scope>
    <source>
        <strain evidence="3">DSM 16096 / CECT 5854 / LMG 22089 / FP35</strain>
    </source>
</reference>
<evidence type="ECO:0000256" key="1">
    <source>
        <dbReference type="SAM" id="SignalP"/>
    </source>
</evidence>
<evidence type="ECO:0000313" key="2">
    <source>
        <dbReference type="EMBL" id="EPC00885.1"/>
    </source>
</evidence>
<accession>S2KG60</accession>
<dbReference type="PROSITE" id="PS51257">
    <property type="entry name" value="PROKAR_LIPOPROTEIN"/>
    <property type="match status" value="1"/>
</dbReference>
<feature type="chain" id="PRO_5004509978" evidence="1">
    <location>
        <begin position="24"/>
        <end position="164"/>
    </location>
</feature>
<sequence>MSRIILWLAMALLILAISGCAGAPEQPSPIRQALVSLSERAAQLVLKEPVWNRPTTEVVILLSAPKVDASLGIDTERLHENLTRALLAQQKGPQVLDWTPVLADTEAPDNQWLLKCELVSDGPRLTLSDRDLLPYRLTLSLRRPGEEAPRWQRHISGAIDVTTL</sequence>
<dbReference type="PATRIC" id="fig|1121939.11.peg.3658"/>
<proteinExistence type="predicted"/>
<keyword evidence="1" id="KW-0732">Signal</keyword>
<dbReference type="STRING" id="1121939.L861_05650"/>
<dbReference type="Proteomes" id="UP000014463">
    <property type="component" value="Unassembled WGS sequence"/>
</dbReference>